<dbReference type="STRING" id="471853.Bcav_0289"/>
<evidence type="ECO:0000256" key="5">
    <source>
        <dbReference type="ARBA" id="ARBA00023251"/>
    </source>
</evidence>
<sequence length="343" mass="36017">MSWPAGDTRRGDGAPDASTVDTMNTSTLRTPALRLSALRKDFIAPGGTVRAVDGLTLEVMPGEIVAFLGPNGAGKTTTIDMVLGLSEPTSGEVAVFGQSPAAAISAGRVAAVMQTGGLLSDITVAETVELTAALFGSDAHPQPYLARAGIADLADRRVGKCSGGQQQRLRFAMALVSEPDLLLLDEPTTGMDVEGRRDFWAAIRQDAAQGRTVVFATHYLEEADAYADRIVLVSHGRIVADGSAAEIKNLASGRTVSARLEDRERGPVADRLRGLDGVASVEERGSRLLVRTSDSDAAARLLLTTTRARELEISADSLEDAFVALTSDTASRTRTAATEGALR</sequence>
<keyword evidence="4" id="KW-0067">ATP-binding</keyword>
<dbReference type="SUPFAM" id="SSF52540">
    <property type="entry name" value="P-loop containing nucleoside triphosphate hydrolases"/>
    <property type="match status" value="1"/>
</dbReference>
<evidence type="ECO:0000313" key="9">
    <source>
        <dbReference type="Proteomes" id="UP000007962"/>
    </source>
</evidence>
<keyword evidence="3" id="KW-0547">Nucleotide-binding</keyword>
<evidence type="ECO:0000256" key="4">
    <source>
        <dbReference type="ARBA" id="ARBA00022840"/>
    </source>
</evidence>
<dbReference type="KEGG" id="bcv:Bcav_0289"/>
<comment type="subcellular location">
    <subcellularLocation>
        <location evidence="1">Cell membrane</location>
        <topology evidence="1">Peripheral membrane protein</topology>
    </subcellularLocation>
</comment>
<dbReference type="InterPro" id="IPR050763">
    <property type="entry name" value="ABC_transporter_ATP-binding"/>
</dbReference>
<dbReference type="SMART" id="SM00382">
    <property type="entry name" value="AAA"/>
    <property type="match status" value="1"/>
</dbReference>
<keyword evidence="2" id="KW-0813">Transport</keyword>
<feature type="domain" description="ABC transporter" evidence="7">
    <location>
        <begin position="33"/>
        <end position="260"/>
    </location>
</feature>
<dbReference type="AlphaFoldDB" id="C5BW96"/>
<dbReference type="GO" id="GO:0016887">
    <property type="term" value="F:ATP hydrolysis activity"/>
    <property type="evidence" value="ECO:0007669"/>
    <property type="project" value="InterPro"/>
</dbReference>
<dbReference type="InterPro" id="IPR003593">
    <property type="entry name" value="AAA+_ATPase"/>
</dbReference>
<dbReference type="Pfam" id="PF00005">
    <property type="entry name" value="ABC_tran"/>
    <property type="match status" value="1"/>
</dbReference>
<dbReference type="InterPro" id="IPR003439">
    <property type="entry name" value="ABC_transporter-like_ATP-bd"/>
</dbReference>
<reference evidence="8 9" key="1">
    <citation type="journal article" date="2009" name="Stand. Genomic Sci.">
        <title>Complete genome sequence of Beutenbergia cavernae type strain (HKI 0122).</title>
        <authorList>
            <person name="Land M."/>
            <person name="Pukall R."/>
            <person name="Abt B."/>
            <person name="Goker M."/>
            <person name="Rohde M."/>
            <person name="Glavina Del Rio T."/>
            <person name="Tice H."/>
            <person name="Copeland A."/>
            <person name="Cheng J.F."/>
            <person name="Lucas S."/>
            <person name="Chen F."/>
            <person name="Nolan M."/>
            <person name="Bruce D."/>
            <person name="Goodwin L."/>
            <person name="Pitluck S."/>
            <person name="Ivanova N."/>
            <person name="Mavromatis K."/>
            <person name="Ovchinnikova G."/>
            <person name="Pati A."/>
            <person name="Chen A."/>
            <person name="Palaniappan K."/>
            <person name="Hauser L."/>
            <person name="Chang Y.J."/>
            <person name="Jefferies C.C."/>
            <person name="Saunders E."/>
            <person name="Brettin T."/>
            <person name="Detter J.C."/>
            <person name="Han C."/>
            <person name="Chain P."/>
            <person name="Bristow J."/>
            <person name="Eisen J.A."/>
            <person name="Markowitz V."/>
            <person name="Hugenholtz P."/>
            <person name="Kyrpides N.C."/>
            <person name="Klenk H.P."/>
            <person name="Lapidus A."/>
        </authorList>
    </citation>
    <scope>NUCLEOTIDE SEQUENCE [LARGE SCALE GENOMIC DNA]</scope>
    <source>
        <strain evidence="9">ATCC BAA-8 / DSM 12333 / NBRC 16432</strain>
    </source>
</reference>
<dbReference type="HOGENOM" id="CLU_000604_1_2_11"/>
<dbReference type="PROSITE" id="PS00211">
    <property type="entry name" value="ABC_TRANSPORTER_1"/>
    <property type="match status" value="1"/>
</dbReference>
<feature type="region of interest" description="Disordered" evidence="6">
    <location>
        <begin position="1"/>
        <end position="25"/>
    </location>
</feature>
<evidence type="ECO:0000313" key="8">
    <source>
        <dbReference type="EMBL" id="ACQ78554.1"/>
    </source>
</evidence>
<dbReference type="PANTHER" id="PTHR42711:SF17">
    <property type="entry name" value="ABC TRANSPORTER ATP-BINDING PROTEIN"/>
    <property type="match status" value="1"/>
</dbReference>
<dbReference type="GO" id="GO:0005886">
    <property type="term" value="C:plasma membrane"/>
    <property type="evidence" value="ECO:0007669"/>
    <property type="project" value="UniProtKB-SubCell"/>
</dbReference>
<dbReference type="PANTHER" id="PTHR42711">
    <property type="entry name" value="ABC TRANSPORTER ATP-BINDING PROTEIN"/>
    <property type="match status" value="1"/>
</dbReference>
<accession>C5BW96</accession>
<evidence type="ECO:0000256" key="1">
    <source>
        <dbReference type="ARBA" id="ARBA00004202"/>
    </source>
</evidence>
<keyword evidence="9" id="KW-1185">Reference proteome</keyword>
<dbReference type="GO" id="GO:0046677">
    <property type="term" value="P:response to antibiotic"/>
    <property type="evidence" value="ECO:0007669"/>
    <property type="project" value="UniProtKB-KW"/>
</dbReference>
<dbReference type="Gene3D" id="3.40.50.300">
    <property type="entry name" value="P-loop containing nucleotide triphosphate hydrolases"/>
    <property type="match status" value="1"/>
</dbReference>
<dbReference type="eggNOG" id="COG1131">
    <property type="taxonomic scope" value="Bacteria"/>
</dbReference>
<evidence type="ECO:0000256" key="2">
    <source>
        <dbReference type="ARBA" id="ARBA00022448"/>
    </source>
</evidence>
<name>C5BW96_BEUC1</name>
<proteinExistence type="predicted"/>
<protein>
    <submittedName>
        <fullName evidence="8">ABC transporter related</fullName>
    </submittedName>
</protein>
<dbReference type="CDD" id="cd03230">
    <property type="entry name" value="ABC_DR_subfamily_A"/>
    <property type="match status" value="1"/>
</dbReference>
<dbReference type="PROSITE" id="PS50893">
    <property type="entry name" value="ABC_TRANSPORTER_2"/>
    <property type="match status" value="1"/>
</dbReference>
<evidence type="ECO:0000256" key="6">
    <source>
        <dbReference type="SAM" id="MobiDB-lite"/>
    </source>
</evidence>
<dbReference type="InterPro" id="IPR027417">
    <property type="entry name" value="P-loop_NTPase"/>
</dbReference>
<keyword evidence="5" id="KW-0046">Antibiotic resistance</keyword>
<evidence type="ECO:0000256" key="3">
    <source>
        <dbReference type="ARBA" id="ARBA00022741"/>
    </source>
</evidence>
<dbReference type="EMBL" id="CP001618">
    <property type="protein sequence ID" value="ACQ78554.1"/>
    <property type="molecule type" value="Genomic_DNA"/>
</dbReference>
<dbReference type="GO" id="GO:0005524">
    <property type="term" value="F:ATP binding"/>
    <property type="evidence" value="ECO:0007669"/>
    <property type="project" value="UniProtKB-KW"/>
</dbReference>
<gene>
    <name evidence="8" type="ordered locus">Bcav_0289</name>
</gene>
<evidence type="ECO:0000259" key="7">
    <source>
        <dbReference type="PROSITE" id="PS50893"/>
    </source>
</evidence>
<dbReference type="Proteomes" id="UP000007962">
    <property type="component" value="Chromosome"/>
</dbReference>
<dbReference type="InterPro" id="IPR017871">
    <property type="entry name" value="ABC_transporter-like_CS"/>
</dbReference>
<organism evidence="8 9">
    <name type="scientific">Beutenbergia cavernae (strain ATCC BAA-8 / DSM 12333 / CCUG 43141 / JCM 11478 / NBRC 16432 / NCIMB 13614 / HKI 0122)</name>
    <dbReference type="NCBI Taxonomy" id="471853"/>
    <lineage>
        <taxon>Bacteria</taxon>
        <taxon>Bacillati</taxon>
        <taxon>Actinomycetota</taxon>
        <taxon>Actinomycetes</taxon>
        <taxon>Micrococcales</taxon>
        <taxon>Beutenbergiaceae</taxon>
        <taxon>Beutenbergia</taxon>
    </lineage>
</organism>